<protein>
    <submittedName>
        <fullName evidence="2">Uncharacterized protein</fullName>
    </submittedName>
</protein>
<reference evidence="2" key="1">
    <citation type="submission" date="2019-12" db="EMBL/GenBank/DDBJ databases">
        <title>Genome sequencing and annotation of Brassica cretica.</title>
        <authorList>
            <person name="Studholme D.J."/>
            <person name="Sarris P."/>
        </authorList>
    </citation>
    <scope>NUCLEOTIDE SEQUENCE</scope>
    <source>
        <strain evidence="2">PFS-109/04</strain>
        <tissue evidence="2">Leaf</tissue>
    </source>
</reference>
<comment type="caution">
    <text evidence="2">The sequence shown here is derived from an EMBL/GenBank/DDBJ whole genome shotgun (WGS) entry which is preliminary data.</text>
</comment>
<feature type="region of interest" description="Disordered" evidence="1">
    <location>
        <begin position="1"/>
        <end position="23"/>
    </location>
</feature>
<evidence type="ECO:0000256" key="1">
    <source>
        <dbReference type="SAM" id="MobiDB-lite"/>
    </source>
</evidence>
<sequence>MVQTAQWEKGLSKRAPPPPSGRLGSAWAWAWAWAWVLAQWEKGLSKRAPPPPSGRLGSAWAWAWAWAWVLGLGTSQQKRDLAEKVSQLSTPEISDRAIHE</sequence>
<proteinExistence type="predicted"/>
<organism evidence="2 3">
    <name type="scientific">Brassica cretica</name>
    <name type="common">Mustard</name>
    <dbReference type="NCBI Taxonomy" id="69181"/>
    <lineage>
        <taxon>Eukaryota</taxon>
        <taxon>Viridiplantae</taxon>
        <taxon>Streptophyta</taxon>
        <taxon>Embryophyta</taxon>
        <taxon>Tracheophyta</taxon>
        <taxon>Spermatophyta</taxon>
        <taxon>Magnoliopsida</taxon>
        <taxon>eudicotyledons</taxon>
        <taxon>Gunneridae</taxon>
        <taxon>Pentapetalae</taxon>
        <taxon>rosids</taxon>
        <taxon>malvids</taxon>
        <taxon>Brassicales</taxon>
        <taxon>Brassicaceae</taxon>
        <taxon>Brassiceae</taxon>
        <taxon>Brassica</taxon>
    </lineage>
</organism>
<evidence type="ECO:0000313" key="3">
    <source>
        <dbReference type="Proteomes" id="UP000712600"/>
    </source>
</evidence>
<dbReference type="AlphaFoldDB" id="A0A8S9Q5F9"/>
<dbReference type="EMBL" id="QGKX02001290">
    <property type="protein sequence ID" value="KAF3536161.1"/>
    <property type="molecule type" value="Genomic_DNA"/>
</dbReference>
<evidence type="ECO:0000313" key="2">
    <source>
        <dbReference type="EMBL" id="KAF3536161.1"/>
    </source>
</evidence>
<gene>
    <name evidence="2" type="ORF">F2Q69_00023134</name>
</gene>
<accession>A0A8S9Q5F9</accession>
<name>A0A8S9Q5F9_BRACR</name>
<dbReference type="Proteomes" id="UP000712600">
    <property type="component" value="Unassembled WGS sequence"/>
</dbReference>